<dbReference type="AlphaFoldDB" id="A0A9W6Y1E4"/>
<dbReference type="Proteomes" id="UP001165121">
    <property type="component" value="Unassembled WGS sequence"/>
</dbReference>
<keyword evidence="3" id="KW-1185">Reference proteome</keyword>
<gene>
    <name evidence="2" type="ORF">Pfra01_002159800</name>
</gene>
<dbReference type="PANTHER" id="PTHR46599:SF3">
    <property type="entry name" value="PIGGYBAC TRANSPOSABLE ELEMENT-DERIVED PROTEIN 4"/>
    <property type="match status" value="1"/>
</dbReference>
<dbReference type="OrthoDB" id="129212at2759"/>
<comment type="caution">
    <text evidence="2">The sequence shown here is derived from an EMBL/GenBank/DDBJ whole genome shotgun (WGS) entry which is preliminary data.</text>
</comment>
<sequence>MKPAAAAAAAAATAAAASHDVDFVHLWRQLTAAGTRGGGCSTRRGDVVQAEEVVRSSQIDISVVFSQNTVDGIFCPSIDNDVELSQAAVAREFGLSLGDLQDHDDGSDAADAAAGLHVLSEASGLERGGELDDAQADLVAEQAAAVPFRRRLQVVKDDANILQDGEDSCDYENYSSGVSDGDGICDNEVEPGRVHLSNDEDVLSDSDAVEMDTAFLASLQVGNSALSQAAVKDQEEILRGMMWTPVSSEYASDTPAYPGLGSEETRTIGELLDDWRPPILTLFNFMPKSLWVMIAAETNRSGRQQVRKRARDTRSCTHEILHAVGLHVARMLCPQKRSFFAHWFMVEDGAVPTGSFDPRQVPENYSRSALRGQQHGREPSQQIVEAAPCCGSNPGALFGNPFFFFSFDEGVLSATSKRNTTRIFMSDKPHRYGSKLFMTCDAKTSYCHSGTENAVAYMTGAAAVVRNLKVVLADPSRHEGHAAVIDRYYSSVLLAVELLKTIVYVVGTVMTNRFGIDQNIKTKRKTLPTRKPRGTFSFSRSTAIPSLFTYIWWDSKPVYYVCPGSVMTESSVERKVKRVGPICAPCPVAIKTGWAE</sequence>
<name>A0A9W6Y1E4_9STRA</name>
<protein>
    <submittedName>
        <fullName evidence="2">Unnamed protein product</fullName>
    </submittedName>
</protein>
<evidence type="ECO:0000259" key="1">
    <source>
        <dbReference type="Pfam" id="PF13843"/>
    </source>
</evidence>
<dbReference type="InterPro" id="IPR029526">
    <property type="entry name" value="PGBD"/>
</dbReference>
<reference evidence="2" key="1">
    <citation type="submission" date="2023-04" db="EMBL/GenBank/DDBJ databases">
        <title>Phytophthora fragariaefolia NBRC 109709.</title>
        <authorList>
            <person name="Ichikawa N."/>
            <person name="Sato H."/>
            <person name="Tonouchi N."/>
        </authorList>
    </citation>
    <scope>NUCLEOTIDE SEQUENCE</scope>
    <source>
        <strain evidence="2">NBRC 109709</strain>
    </source>
</reference>
<proteinExistence type="predicted"/>
<evidence type="ECO:0000313" key="3">
    <source>
        <dbReference type="Proteomes" id="UP001165121"/>
    </source>
</evidence>
<dbReference type="Pfam" id="PF13843">
    <property type="entry name" value="DDE_Tnp_1_7"/>
    <property type="match status" value="1"/>
</dbReference>
<dbReference type="PANTHER" id="PTHR46599">
    <property type="entry name" value="PIGGYBAC TRANSPOSABLE ELEMENT-DERIVED PROTEIN 4"/>
    <property type="match status" value="1"/>
</dbReference>
<accession>A0A9W6Y1E4</accession>
<dbReference type="EMBL" id="BSXT01003115">
    <property type="protein sequence ID" value="GMF52643.1"/>
    <property type="molecule type" value="Genomic_DNA"/>
</dbReference>
<feature type="domain" description="PiggyBac transposable element-derived protein" evidence="1">
    <location>
        <begin position="405"/>
        <end position="538"/>
    </location>
</feature>
<evidence type="ECO:0000313" key="2">
    <source>
        <dbReference type="EMBL" id="GMF52643.1"/>
    </source>
</evidence>
<organism evidence="2 3">
    <name type="scientific">Phytophthora fragariaefolia</name>
    <dbReference type="NCBI Taxonomy" id="1490495"/>
    <lineage>
        <taxon>Eukaryota</taxon>
        <taxon>Sar</taxon>
        <taxon>Stramenopiles</taxon>
        <taxon>Oomycota</taxon>
        <taxon>Peronosporomycetes</taxon>
        <taxon>Peronosporales</taxon>
        <taxon>Peronosporaceae</taxon>
        <taxon>Phytophthora</taxon>
    </lineage>
</organism>